<keyword evidence="4" id="KW-1003">Cell membrane</keyword>
<protein>
    <submittedName>
        <fullName evidence="9">PH regulation protein F</fullName>
    </submittedName>
</protein>
<evidence type="ECO:0000256" key="3">
    <source>
        <dbReference type="ARBA" id="ARBA00022448"/>
    </source>
</evidence>
<evidence type="ECO:0000256" key="7">
    <source>
        <dbReference type="ARBA" id="ARBA00023136"/>
    </source>
</evidence>
<dbReference type="AlphaFoldDB" id="A0A939INN2"/>
<name>A0A939INN2_9ALTE</name>
<keyword evidence="5 8" id="KW-0812">Transmembrane</keyword>
<dbReference type="GO" id="GO:0015385">
    <property type="term" value="F:sodium:proton antiporter activity"/>
    <property type="evidence" value="ECO:0007669"/>
    <property type="project" value="TreeGrafter"/>
</dbReference>
<gene>
    <name evidence="9" type="ORF">J0A66_07250</name>
</gene>
<evidence type="ECO:0000256" key="5">
    <source>
        <dbReference type="ARBA" id="ARBA00022692"/>
    </source>
</evidence>
<keyword evidence="3" id="KW-0813">Transport</keyword>
<dbReference type="PANTHER" id="PTHR34702">
    <property type="entry name" value="NA(+)/H(+) ANTIPORTER SUBUNIT F1"/>
    <property type="match status" value="1"/>
</dbReference>
<dbReference type="EMBL" id="JAFKCV010000003">
    <property type="protein sequence ID" value="MBN7825015.1"/>
    <property type="molecule type" value="Genomic_DNA"/>
</dbReference>
<dbReference type="PANTHER" id="PTHR34702:SF1">
    <property type="entry name" value="NA(+)_H(+) ANTIPORTER SUBUNIT F"/>
    <property type="match status" value="1"/>
</dbReference>
<sequence>MALALARALLGPSLFDRILAINTFGTKSVLLVALLAFMTGREDLLDIALLYSLLNFVGVVAALRLVEKGRYFAFEDMDHPDKHKENGA</sequence>
<dbReference type="GO" id="GO:0005886">
    <property type="term" value="C:plasma membrane"/>
    <property type="evidence" value="ECO:0007669"/>
    <property type="project" value="UniProtKB-SubCell"/>
</dbReference>
<reference evidence="9" key="1">
    <citation type="submission" date="2021-03" db="EMBL/GenBank/DDBJ databases">
        <title>novel species isolated from a fishpond in China.</title>
        <authorList>
            <person name="Lu H."/>
            <person name="Cai Z."/>
        </authorList>
    </citation>
    <scope>NUCLEOTIDE SEQUENCE</scope>
    <source>
        <strain evidence="9">JCM 30855</strain>
    </source>
</reference>
<evidence type="ECO:0000256" key="6">
    <source>
        <dbReference type="ARBA" id="ARBA00022989"/>
    </source>
</evidence>
<keyword evidence="10" id="KW-1185">Reference proteome</keyword>
<evidence type="ECO:0000256" key="2">
    <source>
        <dbReference type="ARBA" id="ARBA00009212"/>
    </source>
</evidence>
<comment type="similarity">
    <text evidence="2">Belongs to the CPA3 antiporters (TC 2.A.63) subunit F family.</text>
</comment>
<keyword evidence="6 8" id="KW-1133">Transmembrane helix</keyword>
<feature type="transmembrane region" description="Helical" evidence="8">
    <location>
        <begin position="44"/>
        <end position="66"/>
    </location>
</feature>
<comment type="caution">
    <text evidence="9">The sequence shown here is derived from an EMBL/GenBank/DDBJ whole genome shotgun (WGS) entry which is preliminary data.</text>
</comment>
<evidence type="ECO:0000256" key="8">
    <source>
        <dbReference type="SAM" id="Phobius"/>
    </source>
</evidence>
<evidence type="ECO:0000313" key="9">
    <source>
        <dbReference type="EMBL" id="MBN7825015.1"/>
    </source>
</evidence>
<proteinExistence type="inferred from homology"/>
<dbReference type="Pfam" id="PF04066">
    <property type="entry name" value="MrpF_PhaF"/>
    <property type="match status" value="1"/>
</dbReference>
<accession>A0A939INN2</accession>
<comment type="subcellular location">
    <subcellularLocation>
        <location evidence="1">Cell membrane</location>
        <topology evidence="1">Multi-pass membrane protein</topology>
    </subcellularLocation>
</comment>
<evidence type="ECO:0000256" key="4">
    <source>
        <dbReference type="ARBA" id="ARBA00022475"/>
    </source>
</evidence>
<organism evidence="9 10">
    <name type="scientific">Bowmanella dokdonensis</name>
    <dbReference type="NCBI Taxonomy" id="751969"/>
    <lineage>
        <taxon>Bacteria</taxon>
        <taxon>Pseudomonadati</taxon>
        <taxon>Pseudomonadota</taxon>
        <taxon>Gammaproteobacteria</taxon>
        <taxon>Alteromonadales</taxon>
        <taxon>Alteromonadaceae</taxon>
        <taxon>Bowmanella</taxon>
    </lineage>
</organism>
<keyword evidence="7 8" id="KW-0472">Membrane</keyword>
<evidence type="ECO:0000256" key="1">
    <source>
        <dbReference type="ARBA" id="ARBA00004651"/>
    </source>
</evidence>
<evidence type="ECO:0000313" key="10">
    <source>
        <dbReference type="Proteomes" id="UP000664654"/>
    </source>
</evidence>
<dbReference type="Proteomes" id="UP000664654">
    <property type="component" value="Unassembled WGS sequence"/>
</dbReference>
<dbReference type="InterPro" id="IPR007208">
    <property type="entry name" value="MrpF/PhaF-like"/>
</dbReference>